<proteinExistence type="predicted"/>
<dbReference type="EMBL" id="CM042890">
    <property type="protein sequence ID" value="KAI4310542.1"/>
    <property type="molecule type" value="Genomic_DNA"/>
</dbReference>
<reference evidence="2" key="1">
    <citation type="journal article" date="2023" name="Front. Plant Sci.">
        <title>Chromosomal-level genome assembly of Melastoma candidum provides insights into trichome evolution.</title>
        <authorList>
            <person name="Zhong Y."/>
            <person name="Wu W."/>
            <person name="Sun C."/>
            <person name="Zou P."/>
            <person name="Liu Y."/>
            <person name="Dai S."/>
            <person name="Zhou R."/>
        </authorList>
    </citation>
    <scope>NUCLEOTIDE SEQUENCE [LARGE SCALE GENOMIC DNA]</scope>
</reference>
<comment type="caution">
    <text evidence="1">The sequence shown here is derived from an EMBL/GenBank/DDBJ whole genome shotgun (WGS) entry which is preliminary data.</text>
</comment>
<protein>
    <submittedName>
        <fullName evidence="1">Uncharacterized protein</fullName>
    </submittedName>
</protein>
<keyword evidence="2" id="KW-1185">Reference proteome</keyword>
<gene>
    <name evidence="1" type="ORF">MLD38_035514</name>
</gene>
<evidence type="ECO:0000313" key="1">
    <source>
        <dbReference type="EMBL" id="KAI4310542.1"/>
    </source>
</evidence>
<name>A0ACB9LI12_9MYRT</name>
<evidence type="ECO:0000313" key="2">
    <source>
        <dbReference type="Proteomes" id="UP001057402"/>
    </source>
</evidence>
<organism evidence="1 2">
    <name type="scientific">Melastoma candidum</name>
    <dbReference type="NCBI Taxonomy" id="119954"/>
    <lineage>
        <taxon>Eukaryota</taxon>
        <taxon>Viridiplantae</taxon>
        <taxon>Streptophyta</taxon>
        <taxon>Embryophyta</taxon>
        <taxon>Tracheophyta</taxon>
        <taxon>Spermatophyta</taxon>
        <taxon>Magnoliopsida</taxon>
        <taxon>eudicotyledons</taxon>
        <taxon>Gunneridae</taxon>
        <taxon>Pentapetalae</taxon>
        <taxon>rosids</taxon>
        <taxon>malvids</taxon>
        <taxon>Myrtales</taxon>
        <taxon>Melastomataceae</taxon>
        <taxon>Melastomatoideae</taxon>
        <taxon>Melastomateae</taxon>
        <taxon>Melastoma</taxon>
    </lineage>
</organism>
<sequence>MDNSIEISPAVMNAPITLGSCPSFRRSTSDRLDGLYEISHQDISDSNQISDITIPLLNPYTAFGKPSSSPIRKIRSLINQPASKVLEYIQASKFSQHPIWATQREQFVTLRLPSDFPRQWSQKGYTHLHFGAIRLALTYHGRKGLPVTARMALLDSRYVEYQHACIGTIETTLNAGTVFVTLYPNFCMSLQDPKLLSALQIQIQIAGPQQDPNSIEATLHYQMSYRVQNHALDLKVPNDANDALIIYADYHHAQAPTCLHVPRQITRGELLKLLPERWITNYEQL</sequence>
<dbReference type="Proteomes" id="UP001057402">
    <property type="component" value="Chromosome 11"/>
</dbReference>
<accession>A0ACB9LI12</accession>